<organism evidence="3 4">
    <name type="scientific">Emiliania huxleyi (strain CCMP1516)</name>
    <dbReference type="NCBI Taxonomy" id="280463"/>
    <lineage>
        <taxon>Eukaryota</taxon>
        <taxon>Haptista</taxon>
        <taxon>Haptophyta</taxon>
        <taxon>Prymnesiophyceae</taxon>
        <taxon>Isochrysidales</taxon>
        <taxon>Noelaerhabdaceae</taxon>
        <taxon>Emiliania</taxon>
    </lineage>
</organism>
<evidence type="ECO:0000313" key="3">
    <source>
        <dbReference type="EnsemblProtists" id="EOD09754"/>
    </source>
</evidence>
<feature type="coiled-coil region" evidence="1">
    <location>
        <begin position="474"/>
        <end position="501"/>
    </location>
</feature>
<reference evidence="4" key="1">
    <citation type="journal article" date="2013" name="Nature">
        <title>Pan genome of the phytoplankton Emiliania underpins its global distribution.</title>
        <authorList>
            <person name="Read B.A."/>
            <person name="Kegel J."/>
            <person name="Klute M.J."/>
            <person name="Kuo A."/>
            <person name="Lefebvre S.C."/>
            <person name="Maumus F."/>
            <person name="Mayer C."/>
            <person name="Miller J."/>
            <person name="Monier A."/>
            <person name="Salamov A."/>
            <person name="Young J."/>
            <person name="Aguilar M."/>
            <person name="Claverie J.M."/>
            <person name="Frickenhaus S."/>
            <person name="Gonzalez K."/>
            <person name="Herman E.K."/>
            <person name="Lin Y.C."/>
            <person name="Napier J."/>
            <person name="Ogata H."/>
            <person name="Sarno A.F."/>
            <person name="Shmutz J."/>
            <person name="Schroeder D."/>
            <person name="de Vargas C."/>
            <person name="Verret F."/>
            <person name="von Dassow P."/>
            <person name="Valentin K."/>
            <person name="Van de Peer Y."/>
            <person name="Wheeler G."/>
            <person name="Dacks J.B."/>
            <person name="Delwiche C.F."/>
            <person name="Dyhrman S.T."/>
            <person name="Glockner G."/>
            <person name="John U."/>
            <person name="Richards T."/>
            <person name="Worden A.Z."/>
            <person name="Zhang X."/>
            <person name="Grigoriev I.V."/>
            <person name="Allen A.E."/>
            <person name="Bidle K."/>
            <person name="Borodovsky M."/>
            <person name="Bowler C."/>
            <person name="Brownlee C."/>
            <person name="Cock J.M."/>
            <person name="Elias M."/>
            <person name="Gladyshev V.N."/>
            <person name="Groth M."/>
            <person name="Guda C."/>
            <person name="Hadaegh A."/>
            <person name="Iglesias-Rodriguez M.D."/>
            <person name="Jenkins J."/>
            <person name="Jones B.M."/>
            <person name="Lawson T."/>
            <person name="Leese F."/>
            <person name="Lindquist E."/>
            <person name="Lobanov A."/>
            <person name="Lomsadze A."/>
            <person name="Malik S.B."/>
            <person name="Marsh M.E."/>
            <person name="Mackinder L."/>
            <person name="Mock T."/>
            <person name="Mueller-Roeber B."/>
            <person name="Pagarete A."/>
            <person name="Parker M."/>
            <person name="Probert I."/>
            <person name="Quesneville H."/>
            <person name="Raines C."/>
            <person name="Rensing S.A."/>
            <person name="Riano-Pachon D.M."/>
            <person name="Richier S."/>
            <person name="Rokitta S."/>
            <person name="Shiraiwa Y."/>
            <person name="Soanes D.M."/>
            <person name="van der Giezen M."/>
            <person name="Wahlund T.M."/>
            <person name="Williams B."/>
            <person name="Wilson W."/>
            <person name="Wolfe G."/>
            <person name="Wurch L.L."/>
        </authorList>
    </citation>
    <scope>NUCLEOTIDE SEQUENCE</scope>
</reference>
<evidence type="ECO:0000256" key="2">
    <source>
        <dbReference type="SAM" id="MobiDB-lite"/>
    </source>
</evidence>
<feature type="compositionally biased region" description="Basic and acidic residues" evidence="2">
    <location>
        <begin position="189"/>
        <end position="201"/>
    </location>
</feature>
<dbReference type="PaxDb" id="2903-EOD09754"/>
<keyword evidence="4" id="KW-1185">Reference proteome</keyword>
<reference evidence="3" key="2">
    <citation type="submission" date="2024-10" db="UniProtKB">
        <authorList>
            <consortium name="EnsemblProtists"/>
        </authorList>
    </citation>
    <scope>IDENTIFICATION</scope>
</reference>
<evidence type="ECO:0000256" key="1">
    <source>
        <dbReference type="SAM" id="Coils"/>
    </source>
</evidence>
<feature type="region of interest" description="Disordered" evidence="2">
    <location>
        <begin position="327"/>
        <end position="376"/>
    </location>
</feature>
<dbReference type="KEGG" id="ehx:EMIHUDRAFT_465354"/>
<dbReference type="AlphaFoldDB" id="A0A0D3IER9"/>
<dbReference type="HOGENOM" id="CLU_544497_0_0_1"/>
<feature type="compositionally biased region" description="Low complexity" evidence="2">
    <location>
        <begin position="179"/>
        <end position="188"/>
    </location>
</feature>
<dbReference type="EnsemblProtists" id="EOD09754">
    <property type="protein sequence ID" value="EOD09754"/>
    <property type="gene ID" value="EMIHUDRAFT_465354"/>
</dbReference>
<name>A0A0D3IER9_EMIH1</name>
<keyword evidence="1" id="KW-0175">Coiled coil</keyword>
<dbReference type="GeneID" id="17256020"/>
<feature type="region of interest" description="Disordered" evidence="2">
    <location>
        <begin position="179"/>
        <end position="202"/>
    </location>
</feature>
<protein>
    <submittedName>
        <fullName evidence="3">Uncharacterized protein</fullName>
    </submittedName>
</protein>
<dbReference type="Proteomes" id="UP000013827">
    <property type="component" value="Unassembled WGS sequence"/>
</dbReference>
<dbReference type="RefSeq" id="XP_005762183.1">
    <property type="nucleotide sequence ID" value="XM_005762126.1"/>
</dbReference>
<evidence type="ECO:0000313" key="4">
    <source>
        <dbReference type="Proteomes" id="UP000013827"/>
    </source>
</evidence>
<accession>A0A0D3IER9</accession>
<feature type="compositionally biased region" description="Basic and acidic residues" evidence="2">
    <location>
        <begin position="327"/>
        <end position="348"/>
    </location>
</feature>
<proteinExistence type="predicted"/>
<sequence>MEKASTVAAHIASLSADASLARASLRALATALLPPTGERAALLDEHAFDLLEPLLSLAASATPRPAAREAHALLAGLATVVGPREGVVMLLGVLSAGAPPRSQLLVVAMLAAVLPRVRRRRHEMLSSTLEALSARYLARGAWPAADWDAAAEEETAAAEEAAAEEAAAAEAEATTAVEEAAAAAAGAGAEREKEAVGAAEREEVEAAVAGEALEAATRSDSGSGAALLALLARCAASVIPDGIPDGAGQSTSDERTADAAPTHAVLETFLEALVGLCRVARVVGLGHGSSRLRSCGRELLWRGMEEAEGEAAAANVWSAEKVSEAGAEKAEAEKVSEAGAEKAERGEAEAGEAGEAGEARATAAGDARRGAAAGPGGDAALDESLDAILGALNLARLLVASALAARRGGGGGGSPGLELAAAAALRRETLKPLEAKMRHEMDAAWAAAREEERRGEGGGVAASGGDAAVAFTHLQVALGVLERLSQLVAELEREVGDVSTV</sequence>